<evidence type="ECO:0000313" key="3">
    <source>
        <dbReference type="Proteomes" id="UP000031718"/>
    </source>
</evidence>
<evidence type="ECO:0000256" key="1">
    <source>
        <dbReference type="SAM" id="Phobius"/>
    </source>
</evidence>
<keyword evidence="1" id="KW-0472">Membrane</keyword>
<name>A0A0B4ZZU8_9CAUD</name>
<feature type="transmembrane region" description="Helical" evidence="1">
    <location>
        <begin position="38"/>
        <end position="59"/>
    </location>
</feature>
<dbReference type="EMBL" id="KP027195">
    <property type="protein sequence ID" value="AJD82123.1"/>
    <property type="molecule type" value="Genomic_DNA"/>
</dbReference>
<evidence type="ECO:0000313" key="2">
    <source>
        <dbReference type="EMBL" id="AJD82123.1"/>
    </source>
</evidence>
<accession>A0A0B4ZZU8</accession>
<keyword evidence="1" id="KW-1133">Transmembrane helix</keyword>
<organism evidence="2 3">
    <name type="scientific">Mycobacterium phage Cosmo</name>
    <dbReference type="NCBI Taxonomy" id="1567467"/>
    <lineage>
        <taxon>Viruses</taxon>
        <taxon>Duplodnaviria</taxon>
        <taxon>Heunggongvirae</taxon>
        <taxon>Uroviricota</taxon>
        <taxon>Caudoviricetes</taxon>
        <taxon>Vilmaviridae</taxon>
        <taxon>Wildcatvirus</taxon>
        <taxon>Wildcatvirus wildcat</taxon>
        <taxon>Mycobacterium virus Wildcat</taxon>
    </lineage>
</organism>
<protein>
    <submittedName>
        <fullName evidence="2">Membrane protein</fullName>
    </submittedName>
</protein>
<sequence length="143" mass="14984">MSEKIKEYAKAITAFITTAAVLAGAVLAVPGITLLLPATWITVLGIVAAAGVVGGVVAGSPANKIPPDKLKDAVVNEVVEVAKGATSSVQKAIREYMDNASQQFPMPAKTQVTEIGNQLPRVVRDTVDSVVNQVIQEYQSKVK</sequence>
<proteinExistence type="predicted"/>
<gene>
    <name evidence="2" type="primary">51</name>
    <name evidence="2" type="ORF">COSMO_51</name>
</gene>
<reference evidence="2 3" key="1">
    <citation type="submission" date="2014-10" db="EMBL/GenBank/DDBJ databases">
        <authorList>
            <person name="Mackenzie J."/>
            <person name="Lekholoane M."/>
            <person name="Leqhaoe R."/>
            <person name="Mcunu Z."/>
            <person name="Mzobe Z."/>
            <person name="Rodel H."/>
            <person name="Seagreen C."/>
            <person name="Mazeka N."/>
            <person name="Larsen M.H."/>
            <person name="Rubin E.J."/>
            <person name="Russell D.A."/>
            <person name="Guerrero C.A."/>
            <person name="Bowman C.A."/>
            <person name="Jacobs-Sera D."/>
            <person name="Hendrix R.W."/>
            <person name="Hatfull G.F."/>
        </authorList>
    </citation>
    <scope>NUCLEOTIDE SEQUENCE [LARGE SCALE GENOMIC DNA]</scope>
</reference>
<dbReference type="Proteomes" id="UP000031718">
    <property type="component" value="Segment"/>
</dbReference>
<keyword evidence="1" id="KW-0812">Transmembrane</keyword>